<name>A0A914DX26_9BILA</name>
<dbReference type="InterPro" id="IPR002603">
    <property type="entry name" value="ET_repeat"/>
</dbReference>
<accession>A0A914DX26</accession>
<evidence type="ECO:0000313" key="2">
    <source>
        <dbReference type="WBParaSite" id="ACRNAN_scaffold4123.g16954.t1"/>
    </source>
</evidence>
<sequence>MTLISKMEMIVTYPSTSASPNHTNAQVTHIKTAGPNKGSMMPDQLLTEPTVSTSMMECFSGIIMGNHQQYTSGNWLLCDGYCTNITMNVNENPVTIFSCDSIGLCPEVGTSDGCGYIFEGQMTMCCCNDSALCNVRPTLIPSNLTGSIFNPNPNPVNISCYVGVALDQAVNLTDDQVIPADTPYGGFMNCYGECMNIILVLFMHVMRFLSAMNST</sequence>
<reference evidence="2" key="1">
    <citation type="submission" date="2022-11" db="UniProtKB">
        <authorList>
            <consortium name="WormBaseParasite"/>
        </authorList>
    </citation>
    <scope>IDENTIFICATION</scope>
</reference>
<dbReference type="Proteomes" id="UP000887540">
    <property type="component" value="Unplaced"/>
</dbReference>
<protein>
    <submittedName>
        <fullName evidence="2">ET module</fullName>
    </submittedName>
</protein>
<evidence type="ECO:0000313" key="1">
    <source>
        <dbReference type="Proteomes" id="UP000887540"/>
    </source>
</evidence>
<dbReference type="Pfam" id="PF01684">
    <property type="entry name" value="ET"/>
    <property type="match status" value="1"/>
</dbReference>
<dbReference type="AlphaFoldDB" id="A0A914DX26"/>
<proteinExistence type="predicted"/>
<dbReference type="WBParaSite" id="ACRNAN_scaffold4123.g16954.t1">
    <property type="protein sequence ID" value="ACRNAN_scaffold4123.g16954.t1"/>
    <property type="gene ID" value="ACRNAN_scaffold4123.g16954"/>
</dbReference>
<keyword evidence="1" id="KW-1185">Reference proteome</keyword>
<organism evidence="1 2">
    <name type="scientific">Acrobeloides nanus</name>
    <dbReference type="NCBI Taxonomy" id="290746"/>
    <lineage>
        <taxon>Eukaryota</taxon>
        <taxon>Metazoa</taxon>
        <taxon>Ecdysozoa</taxon>
        <taxon>Nematoda</taxon>
        <taxon>Chromadorea</taxon>
        <taxon>Rhabditida</taxon>
        <taxon>Tylenchina</taxon>
        <taxon>Cephalobomorpha</taxon>
        <taxon>Cephaloboidea</taxon>
        <taxon>Cephalobidae</taxon>
        <taxon>Acrobeloides</taxon>
    </lineage>
</organism>